<evidence type="ECO:0000259" key="11">
    <source>
        <dbReference type="PROSITE" id="PS50262"/>
    </source>
</evidence>
<evidence type="ECO:0000256" key="5">
    <source>
        <dbReference type="ARBA" id="ARBA00023040"/>
    </source>
</evidence>
<name>A0A3M6UBD8_POCDA</name>
<feature type="transmembrane region" description="Helical" evidence="10">
    <location>
        <begin position="155"/>
        <end position="175"/>
    </location>
</feature>
<keyword evidence="5 9" id="KW-0297">G-protein coupled receptor</keyword>
<dbReference type="CDD" id="cd00637">
    <property type="entry name" value="7tm_classA_rhodopsin-like"/>
    <property type="match status" value="1"/>
</dbReference>
<evidence type="ECO:0000256" key="8">
    <source>
        <dbReference type="ARBA" id="ARBA00023224"/>
    </source>
</evidence>
<dbReference type="SMART" id="SM01381">
    <property type="entry name" value="7TM_GPCR_Srsx"/>
    <property type="match status" value="1"/>
</dbReference>
<keyword evidence="8 9" id="KW-0807">Transducer</keyword>
<dbReference type="InterPro" id="IPR000276">
    <property type="entry name" value="GPCR_Rhodpsn"/>
</dbReference>
<dbReference type="InterPro" id="IPR050569">
    <property type="entry name" value="TAAR"/>
</dbReference>
<dbReference type="GO" id="GO:0004930">
    <property type="term" value="F:G protein-coupled receptor activity"/>
    <property type="evidence" value="ECO:0007669"/>
    <property type="project" value="UniProtKB-KW"/>
</dbReference>
<dbReference type="InterPro" id="IPR017452">
    <property type="entry name" value="GPCR_Rhodpsn_7TM"/>
</dbReference>
<reference evidence="12 13" key="1">
    <citation type="journal article" date="2018" name="Sci. Rep.">
        <title>Comparative analysis of the Pocillopora damicornis genome highlights role of immune system in coral evolution.</title>
        <authorList>
            <person name="Cunning R."/>
            <person name="Bay R.A."/>
            <person name="Gillette P."/>
            <person name="Baker A.C."/>
            <person name="Traylor-Knowles N."/>
        </authorList>
    </citation>
    <scope>NUCLEOTIDE SEQUENCE [LARGE SCALE GENOMIC DNA]</scope>
    <source>
        <strain evidence="12">RSMAS</strain>
        <tissue evidence="12">Whole animal</tissue>
    </source>
</reference>
<evidence type="ECO:0000313" key="12">
    <source>
        <dbReference type="EMBL" id="RMX50886.1"/>
    </source>
</evidence>
<gene>
    <name evidence="12" type="ORF">pdam_00016109</name>
</gene>
<keyword evidence="7 9" id="KW-0675">Receptor</keyword>
<accession>A0A3M6UBD8</accession>
<evidence type="ECO:0000256" key="10">
    <source>
        <dbReference type="SAM" id="Phobius"/>
    </source>
</evidence>
<dbReference type="GO" id="GO:0005886">
    <property type="term" value="C:plasma membrane"/>
    <property type="evidence" value="ECO:0007669"/>
    <property type="project" value="UniProtKB-SubCell"/>
</dbReference>
<dbReference type="Pfam" id="PF00001">
    <property type="entry name" value="7tm_1"/>
    <property type="match status" value="1"/>
</dbReference>
<dbReference type="OrthoDB" id="5963049at2759"/>
<dbReference type="PANTHER" id="PTHR24249">
    <property type="entry name" value="HISTAMINE RECEPTOR-RELATED G-PROTEIN COUPLED RECEPTOR"/>
    <property type="match status" value="1"/>
</dbReference>
<dbReference type="EMBL" id="RCHS01001883">
    <property type="protein sequence ID" value="RMX50886.1"/>
    <property type="molecule type" value="Genomic_DNA"/>
</dbReference>
<protein>
    <recommendedName>
        <fullName evidence="11">G-protein coupled receptors family 1 profile domain-containing protein</fullName>
    </recommendedName>
</protein>
<keyword evidence="13" id="KW-1185">Reference proteome</keyword>
<feature type="transmembrane region" description="Helical" evidence="10">
    <location>
        <begin position="329"/>
        <end position="350"/>
    </location>
</feature>
<evidence type="ECO:0000256" key="3">
    <source>
        <dbReference type="ARBA" id="ARBA00022692"/>
    </source>
</evidence>
<feature type="transmembrane region" description="Helical" evidence="10">
    <location>
        <begin position="196"/>
        <end position="215"/>
    </location>
</feature>
<dbReference type="Gene3D" id="1.20.1070.10">
    <property type="entry name" value="Rhodopsin 7-helix transmembrane proteins"/>
    <property type="match status" value="1"/>
</dbReference>
<dbReference type="AlphaFoldDB" id="A0A3M6UBD8"/>
<evidence type="ECO:0000256" key="4">
    <source>
        <dbReference type="ARBA" id="ARBA00022989"/>
    </source>
</evidence>
<dbReference type="PRINTS" id="PR00237">
    <property type="entry name" value="GPCRRHODOPSN"/>
</dbReference>
<proteinExistence type="inferred from homology"/>
<feature type="transmembrane region" description="Helical" evidence="10">
    <location>
        <begin position="88"/>
        <end position="110"/>
    </location>
</feature>
<sequence>MTQVKFIHRSLSHSFGNQSIYILLSKLTLSQCLLPYPSLVALWTHGGKLTTNRAETKATPDDTELCEIWDIADKETEISEQCSVHRSIIVALLVQYCVCYWKCSCVVVVLRTVSNRFLASLSVADFLVGLVIDPVWIAIRFFIEPPSPSVLHKLTLMLWIYTTAATTFNICCVSVDRFIAIRFPFRYQDMVNKKRCYTVVILVWLLSLCLPFSKLSVTNAGDINRAIFWFSLTFITFFFPLVIVSLSYICILKAAKEQFKRICGDENSRNYNENIKVRTLQNFKAIKTVGFVLGPCIITWMPSLVLMVFDINYAIENNKDKMRSLLFVVWPWVDAVAFASSAINPFIYYFRNQDFCQAFRRTFRWLPCGFTE</sequence>
<evidence type="ECO:0000313" key="13">
    <source>
        <dbReference type="Proteomes" id="UP000275408"/>
    </source>
</evidence>
<comment type="caution">
    <text evidence="12">The sequence shown here is derived from an EMBL/GenBank/DDBJ whole genome shotgun (WGS) entry which is preliminary data.</text>
</comment>
<keyword evidence="2" id="KW-1003">Cell membrane</keyword>
<feature type="transmembrane region" description="Helical" evidence="10">
    <location>
        <begin position="20"/>
        <end position="43"/>
    </location>
</feature>
<dbReference type="SUPFAM" id="SSF81321">
    <property type="entry name" value="Family A G protein-coupled receptor-like"/>
    <property type="match status" value="1"/>
</dbReference>
<organism evidence="12 13">
    <name type="scientific">Pocillopora damicornis</name>
    <name type="common">Cauliflower coral</name>
    <name type="synonym">Millepora damicornis</name>
    <dbReference type="NCBI Taxonomy" id="46731"/>
    <lineage>
        <taxon>Eukaryota</taxon>
        <taxon>Metazoa</taxon>
        <taxon>Cnidaria</taxon>
        <taxon>Anthozoa</taxon>
        <taxon>Hexacorallia</taxon>
        <taxon>Scleractinia</taxon>
        <taxon>Astrocoeniina</taxon>
        <taxon>Pocilloporidae</taxon>
        <taxon>Pocillopora</taxon>
    </lineage>
</organism>
<evidence type="ECO:0000256" key="1">
    <source>
        <dbReference type="ARBA" id="ARBA00004651"/>
    </source>
</evidence>
<evidence type="ECO:0000256" key="6">
    <source>
        <dbReference type="ARBA" id="ARBA00023136"/>
    </source>
</evidence>
<keyword evidence="6 10" id="KW-0472">Membrane</keyword>
<evidence type="ECO:0000256" key="2">
    <source>
        <dbReference type="ARBA" id="ARBA00022475"/>
    </source>
</evidence>
<comment type="similarity">
    <text evidence="9">Belongs to the G-protein coupled receptor 1 family.</text>
</comment>
<comment type="subcellular location">
    <subcellularLocation>
        <location evidence="1">Cell membrane</location>
        <topology evidence="1">Multi-pass membrane protein</topology>
    </subcellularLocation>
</comment>
<feature type="domain" description="G-protein coupled receptors family 1 profile" evidence="11">
    <location>
        <begin position="86"/>
        <end position="348"/>
    </location>
</feature>
<dbReference type="STRING" id="46731.A0A3M6UBD8"/>
<evidence type="ECO:0000256" key="9">
    <source>
        <dbReference type="RuleBase" id="RU000688"/>
    </source>
</evidence>
<evidence type="ECO:0000256" key="7">
    <source>
        <dbReference type="ARBA" id="ARBA00023170"/>
    </source>
</evidence>
<dbReference type="Proteomes" id="UP000275408">
    <property type="component" value="Unassembled WGS sequence"/>
</dbReference>
<feature type="transmembrane region" description="Helical" evidence="10">
    <location>
        <begin position="117"/>
        <end position="143"/>
    </location>
</feature>
<dbReference type="PROSITE" id="PS00237">
    <property type="entry name" value="G_PROTEIN_RECEP_F1_1"/>
    <property type="match status" value="1"/>
</dbReference>
<dbReference type="PROSITE" id="PS50262">
    <property type="entry name" value="G_PROTEIN_RECEP_F1_2"/>
    <property type="match status" value="1"/>
</dbReference>
<keyword evidence="3 9" id="KW-0812">Transmembrane</keyword>
<keyword evidence="4 10" id="KW-1133">Transmembrane helix</keyword>
<feature type="transmembrane region" description="Helical" evidence="10">
    <location>
        <begin position="288"/>
        <end position="309"/>
    </location>
</feature>
<feature type="transmembrane region" description="Helical" evidence="10">
    <location>
        <begin position="227"/>
        <end position="251"/>
    </location>
</feature>